<name>M6BJF0_LEPBO</name>
<dbReference type="Proteomes" id="UP000011873">
    <property type="component" value="Unassembled WGS sequence"/>
</dbReference>
<sequence length="45" mass="5242">MSAELNFGSFVFSEKFVFGNAKLGQDYRKNRNRRCCLSGKVLFYL</sequence>
<accession>M6BJF0</accession>
<evidence type="ECO:0000313" key="2">
    <source>
        <dbReference type="Proteomes" id="UP000011873"/>
    </source>
</evidence>
<gene>
    <name evidence="1" type="ORF">LEP1GSC016_2765</name>
</gene>
<evidence type="ECO:0000313" key="1">
    <source>
        <dbReference type="EMBL" id="EMJ78686.1"/>
    </source>
</evidence>
<dbReference type="PATRIC" id="fig|1218567.3.peg.3753"/>
<proteinExistence type="predicted"/>
<protein>
    <submittedName>
        <fullName evidence="1">Uncharacterized protein</fullName>
    </submittedName>
</protein>
<comment type="caution">
    <text evidence="1">The sequence shown here is derived from an EMBL/GenBank/DDBJ whole genome shotgun (WGS) entry which is preliminary data.</text>
</comment>
<organism evidence="1 2">
    <name type="scientific">Leptospira borgpetersenii serovar Hardjo-bovis str. Sponselee</name>
    <dbReference type="NCBI Taxonomy" id="1303729"/>
    <lineage>
        <taxon>Bacteria</taxon>
        <taxon>Pseudomonadati</taxon>
        <taxon>Spirochaetota</taxon>
        <taxon>Spirochaetia</taxon>
        <taxon>Leptospirales</taxon>
        <taxon>Leptospiraceae</taxon>
        <taxon>Leptospira</taxon>
    </lineage>
</organism>
<reference evidence="1 2" key="1">
    <citation type="submission" date="2013-01" db="EMBL/GenBank/DDBJ databases">
        <authorList>
            <person name="Harkins D.M."/>
            <person name="Durkin A.S."/>
            <person name="Brinkac L.M."/>
            <person name="Haft D.H."/>
            <person name="Selengut J.D."/>
            <person name="Sanka R."/>
            <person name="DePew J."/>
            <person name="Purushe J."/>
            <person name="Galloway R.L."/>
            <person name="Vinetz J.M."/>
            <person name="Sutton G.G."/>
            <person name="Nierman W.C."/>
            <person name="Fouts D.E."/>
        </authorList>
    </citation>
    <scope>NUCLEOTIDE SEQUENCE [LARGE SCALE GENOMIC DNA]</scope>
    <source>
        <strain evidence="1 2">Sponselee CDC</strain>
    </source>
</reference>
<dbReference type="AlphaFoldDB" id="M6BJF0"/>
<dbReference type="EMBL" id="ANMU01000150">
    <property type="protein sequence ID" value="EMJ78686.1"/>
    <property type="molecule type" value="Genomic_DNA"/>
</dbReference>